<dbReference type="Gramene" id="KMS96337">
    <property type="protein sequence ID" value="KMS96337"/>
    <property type="gene ID" value="BVRB_9g226080"/>
</dbReference>
<dbReference type="AlphaFoldDB" id="A0A0J8B916"/>
<gene>
    <name evidence="1" type="ORF">BVRB_9g226080</name>
</gene>
<protein>
    <submittedName>
        <fullName evidence="1">Uncharacterized protein</fullName>
    </submittedName>
</protein>
<keyword evidence="2" id="KW-1185">Reference proteome</keyword>
<reference evidence="1 2" key="1">
    <citation type="journal article" date="2014" name="Nature">
        <title>The genome of the recently domesticated crop plant sugar beet (Beta vulgaris).</title>
        <authorList>
            <person name="Dohm J.C."/>
            <person name="Minoche A.E."/>
            <person name="Holtgrawe D."/>
            <person name="Capella-Gutierrez S."/>
            <person name="Zakrzewski F."/>
            <person name="Tafer H."/>
            <person name="Rupp O."/>
            <person name="Sorensen T.R."/>
            <person name="Stracke R."/>
            <person name="Reinhardt R."/>
            <person name="Goesmann A."/>
            <person name="Kraft T."/>
            <person name="Schulz B."/>
            <person name="Stadler P.F."/>
            <person name="Schmidt T."/>
            <person name="Gabaldon T."/>
            <person name="Lehrach H."/>
            <person name="Weisshaar B."/>
            <person name="Himmelbauer H."/>
        </authorList>
    </citation>
    <scope>NUCLEOTIDE SEQUENCE [LARGE SCALE GENOMIC DNA]</scope>
    <source>
        <tissue evidence="1">Taproot</tissue>
    </source>
</reference>
<dbReference type="Proteomes" id="UP000035740">
    <property type="component" value="Unassembled WGS sequence"/>
</dbReference>
<evidence type="ECO:0000313" key="2">
    <source>
        <dbReference type="Proteomes" id="UP000035740"/>
    </source>
</evidence>
<name>A0A0J8B916_BETVV</name>
<dbReference type="ExpressionAtlas" id="A0A0J8B916">
    <property type="expression patterns" value="baseline"/>
</dbReference>
<dbReference type="EMBL" id="KQ090392">
    <property type="protein sequence ID" value="KMS96337.1"/>
    <property type="molecule type" value="Genomic_DNA"/>
</dbReference>
<organism evidence="1 2">
    <name type="scientific">Beta vulgaris subsp. vulgaris</name>
    <name type="common">Beet</name>
    <dbReference type="NCBI Taxonomy" id="3555"/>
    <lineage>
        <taxon>Eukaryota</taxon>
        <taxon>Viridiplantae</taxon>
        <taxon>Streptophyta</taxon>
        <taxon>Embryophyta</taxon>
        <taxon>Tracheophyta</taxon>
        <taxon>Spermatophyta</taxon>
        <taxon>Magnoliopsida</taxon>
        <taxon>eudicotyledons</taxon>
        <taxon>Gunneridae</taxon>
        <taxon>Pentapetalae</taxon>
        <taxon>Caryophyllales</taxon>
        <taxon>Chenopodiaceae</taxon>
        <taxon>Betoideae</taxon>
        <taxon>Beta</taxon>
    </lineage>
</organism>
<sequence>MMLNHDTHNNALTNEYGVSYCRLLDARHADVVLPDPREEKWNWQIQGQHIVQRHTEKSRLSMYDANYNSSETAGLVQSDALWPISECMGNFELMQARKLITLHGASTTISNVFPRSVHRIIFEVLVRRSEDGNAIGLRIVETMDLVPKHSMF</sequence>
<dbReference type="KEGG" id="bvg:104883314"/>
<evidence type="ECO:0000313" key="1">
    <source>
        <dbReference type="EMBL" id="KMS96337.1"/>
    </source>
</evidence>
<accession>A0A0J8B916</accession>
<proteinExistence type="predicted"/>